<evidence type="ECO:0000313" key="5">
    <source>
        <dbReference type="Proteomes" id="UP000309038"/>
    </source>
</evidence>
<keyword evidence="5" id="KW-1185">Reference proteome</keyword>
<evidence type="ECO:0000256" key="2">
    <source>
        <dbReference type="SAM" id="MobiDB-lite"/>
    </source>
</evidence>
<dbReference type="Proteomes" id="UP000309038">
    <property type="component" value="Unassembled WGS sequence"/>
</dbReference>
<dbReference type="PANTHER" id="PTHR43092">
    <property type="entry name" value="L-CYSTEINE DESULFHYDRASE"/>
    <property type="match status" value="1"/>
</dbReference>
<evidence type="ECO:0000256" key="1">
    <source>
        <dbReference type="ARBA" id="ARBA00022898"/>
    </source>
</evidence>
<gene>
    <name evidence="4" type="ORF">EW026_g1258</name>
</gene>
<dbReference type="Gene3D" id="3.90.1150.10">
    <property type="entry name" value="Aspartate Aminotransferase, domain 1"/>
    <property type="match status" value="1"/>
</dbReference>
<evidence type="ECO:0000313" key="4">
    <source>
        <dbReference type="EMBL" id="THH01478.1"/>
    </source>
</evidence>
<dbReference type="Gene3D" id="3.40.640.10">
    <property type="entry name" value="Type I PLP-dependent aspartate aminotransferase-like (Major domain)"/>
    <property type="match status" value="1"/>
</dbReference>
<dbReference type="InterPro" id="IPR015424">
    <property type="entry name" value="PyrdxlP-dep_Trfase"/>
</dbReference>
<accession>A0A4S4KTY1</accession>
<dbReference type="InterPro" id="IPR015422">
    <property type="entry name" value="PyrdxlP-dep_Trfase_small"/>
</dbReference>
<dbReference type="PANTHER" id="PTHR43092:SF2">
    <property type="entry name" value="HERCYNYLCYSTEINE SULFOXIDE LYASE"/>
    <property type="match status" value="1"/>
</dbReference>
<dbReference type="EMBL" id="SGPJ01000023">
    <property type="protein sequence ID" value="THH01478.1"/>
    <property type="molecule type" value="Genomic_DNA"/>
</dbReference>
<sequence length="152" mass="17195">MNNSLFSMDDPDRYTYDPRTAPPDFGHAVRKFWGFEDDYVNLNHGSYGSLPLPVLAQCVKMSLLAEKNPDRFHRVTYMPLLAEARRQVAELIGTQNEEVVLVPNATHGLNTVLRNIEWREGDIILGGEYLSSVYAVPCIKPTYPVTTSLDHL</sequence>
<feature type="region of interest" description="Disordered" evidence="2">
    <location>
        <begin position="1"/>
        <end position="20"/>
    </location>
</feature>
<dbReference type="InterPro" id="IPR015421">
    <property type="entry name" value="PyrdxlP-dep_Trfase_major"/>
</dbReference>
<name>A0A4S4KTY1_9APHY</name>
<keyword evidence="1" id="KW-0663">Pyridoxal phosphate</keyword>
<dbReference type="SUPFAM" id="SSF53383">
    <property type="entry name" value="PLP-dependent transferases"/>
    <property type="match status" value="1"/>
</dbReference>
<evidence type="ECO:0000259" key="3">
    <source>
        <dbReference type="Pfam" id="PF00266"/>
    </source>
</evidence>
<feature type="domain" description="Aminotransferase class V" evidence="3">
    <location>
        <begin position="53"/>
        <end position="125"/>
    </location>
</feature>
<comment type="caution">
    <text evidence="4">The sequence shown here is derived from an EMBL/GenBank/DDBJ whole genome shotgun (WGS) entry which is preliminary data.</text>
</comment>
<dbReference type="AlphaFoldDB" id="A0A4S4KTY1"/>
<organism evidence="4 5">
    <name type="scientific">Hermanssonia centrifuga</name>
    <dbReference type="NCBI Taxonomy" id="98765"/>
    <lineage>
        <taxon>Eukaryota</taxon>
        <taxon>Fungi</taxon>
        <taxon>Dikarya</taxon>
        <taxon>Basidiomycota</taxon>
        <taxon>Agaricomycotina</taxon>
        <taxon>Agaricomycetes</taxon>
        <taxon>Polyporales</taxon>
        <taxon>Meruliaceae</taxon>
        <taxon>Hermanssonia</taxon>
    </lineage>
</organism>
<dbReference type="InterPro" id="IPR000192">
    <property type="entry name" value="Aminotrans_V_dom"/>
</dbReference>
<dbReference type="Pfam" id="PF00266">
    <property type="entry name" value="Aminotran_5"/>
    <property type="match status" value="1"/>
</dbReference>
<reference evidence="4 5" key="1">
    <citation type="submission" date="2019-02" db="EMBL/GenBank/DDBJ databases">
        <title>Genome sequencing of the rare red list fungi Phlebia centrifuga.</title>
        <authorList>
            <person name="Buettner E."/>
            <person name="Kellner H."/>
        </authorList>
    </citation>
    <scope>NUCLEOTIDE SEQUENCE [LARGE SCALE GENOMIC DNA]</scope>
    <source>
        <strain evidence="4 5">DSM 108282</strain>
    </source>
</reference>
<protein>
    <recommendedName>
        <fullName evidence="3">Aminotransferase class V domain-containing protein</fullName>
    </recommendedName>
</protein>
<proteinExistence type="predicted"/>